<dbReference type="AlphaFoldDB" id="A0ABD3FGY1"/>
<dbReference type="EMBL" id="JBIMZQ010000022">
    <property type="protein sequence ID" value="KAL3664795.1"/>
    <property type="molecule type" value="Genomic_DNA"/>
</dbReference>
<evidence type="ECO:0000256" key="6">
    <source>
        <dbReference type="SAM" id="Coils"/>
    </source>
</evidence>
<dbReference type="PANTHER" id="PTHR10809">
    <property type="entry name" value="VESICLE-ASSOCIATED MEMBRANE PROTEIN-ASSOCIATED PROTEIN"/>
    <property type="match status" value="1"/>
</dbReference>
<keyword evidence="5" id="KW-0472">Membrane</keyword>
<sequence length="249" mass="27566">MASSSASVILNPSSLVFHVHHGSAPQTVVTISNMYADRAIAFKVMTTRPLGYLVQPNQGVLNPNSSISVVIILQQGQCDQMLLMDMINDEFLVQSVDLGAGFCDLAKREPKQNTVNKLLNLQTQKDKQVLCNQKLHCYFVGGFDREEELKPAGTAVTSLPQPSRLRGIPPVKFEWAIGDAGVHLKRKKRDKLKKLVAQLTSERDKLISDLSNTQQRLQRAVVETQRLDEALEEAFIAVDTTNVNVNANS</sequence>
<comment type="similarity">
    <text evidence="2">Belongs to the VAMP-associated protein (VAP) (TC 9.B.17) family.</text>
</comment>
<accession>A0ABD3FGY1</accession>
<evidence type="ECO:0000259" key="7">
    <source>
        <dbReference type="PROSITE" id="PS50202"/>
    </source>
</evidence>
<evidence type="ECO:0000313" key="8">
    <source>
        <dbReference type="EMBL" id="KAL3664795.1"/>
    </source>
</evidence>
<keyword evidence="3" id="KW-0812">Transmembrane</keyword>
<organism evidence="8 9">
    <name type="scientific">Phytophthora oleae</name>
    <dbReference type="NCBI Taxonomy" id="2107226"/>
    <lineage>
        <taxon>Eukaryota</taxon>
        <taxon>Sar</taxon>
        <taxon>Stramenopiles</taxon>
        <taxon>Oomycota</taxon>
        <taxon>Peronosporomycetes</taxon>
        <taxon>Peronosporales</taxon>
        <taxon>Peronosporaceae</taxon>
        <taxon>Phytophthora</taxon>
    </lineage>
</organism>
<dbReference type="Pfam" id="PF00635">
    <property type="entry name" value="Motile_Sperm"/>
    <property type="match status" value="1"/>
</dbReference>
<evidence type="ECO:0000256" key="3">
    <source>
        <dbReference type="ARBA" id="ARBA00022692"/>
    </source>
</evidence>
<dbReference type="InterPro" id="IPR000535">
    <property type="entry name" value="MSP_dom"/>
</dbReference>
<evidence type="ECO:0000256" key="4">
    <source>
        <dbReference type="ARBA" id="ARBA00022989"/>
    </source>
</evidence>
<evidence type="ECO:0000256" key="2">
    <source>
        <dbReference type="ARBA" id="ARBA00008932"/>
    </source>
</evidence>
<feature type="coiled-coil region" evidence="6">
    <location>
        <begin position="185"/>
        <end position="216"/>
    </location>
</feature>
<dbReference type="Gene3D" id="2.60.40.10">
    <property type="entry name" value="Immunoglobulins"/>
    <property type="match status" value="1"/>
</dbReference>
<keyword evidence="6" id="KW-0175">Coiled coil</keyword>
<dbReference type="PROSITE" id="PS50202">
    <property type="entry name" value="MSP"/>
    <property type="match status" value="1"/>
</dbReference>
<evidence type="ECO:0000256" key="5">
    <source>
        <dbReference type="ARBA" id="ARBA00023136"/>
    </source>
</evidence>
<proteinExistence type="inferred from homology"/>
<feature type="domain" description="MSP" evidence="7">
    <location>
        <begin position="7"/>
        <end position="140"/>
    </location>
</feature>
<dbReference type="SUPFAM" id="SSF49354">
    <property type="entry name" value="PapD-like"/>
    <property type="match status" value="1"/>
</dbReference>
<dbReference type="InterPro" id="IPR008962">
    <property type="entry name" value="PapD-like_sf"/>
</dbReference>
<protein>
    <recommendedName>
        <fullName evidence="7">MSP domain-containing protein</fullName>
    </recommendedName>
</protein>
<name>A0ABD3FGY1_9STRA</name>
<dbReference type="PANTHER" id="PTHR10809:SF6">
    <property type="entry name" value="AT11025P-RELATED"/>
    <property type="match status" value="1"/>
</dbReference>
<gene>
    <name evidence="8" type="ORF">V7S43_009975</name>
</gene>
<reference evidence="8 9" key="1">
    <citation type="submission" date="2024-09" db="EMBL/GenBank/DDBJ databases">
        <title>Genome sequencing and assembly of Phytophthora oleae, isolate VK10A, causative agent of rot of olive drupes.</title>
        <authorList>
            <person name="Conti Taguali S."/>
            <person name="Riolo M."/>
            <person name="La Spada F."/>
            <person name="Cacciola S.O."/>
            <person name="Dionisio G."/>
        </authorList>
    </citation>
    <scope>NUCLEOTIDE SEQUENCE [LARGE SCALE GENOMIC DNA]</scope>
    <source>
        <strain evidence="8 9">VK10A</strain>
    </source>
</reference>
<dbReference type="InterPro" id="IPR013783">
    <property type="entry name" value="Ig-like_fold"/>
</dbReference>
<comment type="subcellular location">
    <subcellularLocation>
        <location evidence="1">Membrane</location>
        <topology evidence="1">Single-pass type IV membrane protein</topology>
    </subcellularLocation>
</comment>
<evidence type="ECO:0000313" key="9">
    <source>
        <dbReference type="Proteomes" id="UP001632037"/>
    </source>
</evidence>
<dbReference type="InterPro" id="IPR016763">
    <property type="entry name" value="VAP"/>
</dbReference>
<dbReference type="GO" id="GO:0016020">
    <property type="term" value="C:membrane"/>
    <property type="evidence" value="ECO:0007669"/>
    <property type="project" value="UniProtKB-SubCell"/>
</dbReference>
<keyword evidence="9" id="KW-1185">Reference proteome</keyword>
<comment type="caution">
    <text evidence="8">The sequence shown here is derived from an EMBL/GenBank/DDBJ whole genome shotgun (WGS) entry which is preliminary data.</text>
</comment>
<dbReference type="Proteomes" id="UP001632037">
    <property type="component" value="Unassembled WGS sequence"/>
</dbReference>
<keyword evidence="4" id="KW-1133">Transmembrane helix</keyword>
<evidence type="ECO:0000256" key="1">
    <source>
        <dbReference type="ARBA" id="ARBA00004211"/>
    </source>
</evidence>